<evidence type="ECO:0000313" key="2">
    <source>
        <dbReference type="Proteomes" id="UP000003163"/>
    </source>
</evidence>
<proteinExistence type="predicted"/>
<name>J8ZR37_EDHAE</name>
<dbReference type="Pfam" id="PF17031">
    <property type="entry name" value="DUF5101"/>
    <property type="match status" value="1"/>
</dbReference>
<reference evidence="2" key="2">
    <citation type="submission" date="2015-07" db="EMBL/GenBank/DDBJ databases">
        <title>Contrasting host-pathogen interactions and genome evolution in two generalist and specialist microsporidian pathogens of mosquitoes.</title>
        <authorList>
            <consortium name="The Broad Institute Genomics Platform"/>
            <consortium name="The Broad Institute Genome Sequencing Center for Infectious Disease"/>
            <person name="Cuomo C.A."/>
            <person name="Sanscrainte N.D."/>
            <person name="Goldberg J.M."/>
            <person name="Heiman D."/>
            <person name="Young S."/>
            <person name="Zeng Q."/>
            <person name="Becnel J.J."/>
            <person name="Birren B.W."/>
        </authorList>
    </citation>
    <scope>NUCLEOTIDE SEQUENCE [LARGE SCALE GENOMIC DNA]</scope>
    <source>
        <strain evidence="2">USNM 41457</strain>
    </source>
</reference>
<accession>J8ZR37</accession>
<gene>
    <name evidence="1" type="ORF">EDEG_03416</name>
</gene>
<keyword evidence="2" id="KW-1185">Reference proteome</keyword>
<organism evidence="1 2">
    <name type="scientific">Edhazardia aedis (strain USNM 41457)</name>
    <name type="common">Microsporidian parasite</name>
    <dbReference type="NCBI Taxonomy" id="1003232"/>
    <lineage>
        <taxon>Eukaryota</taxon>
        <taxon>Fungi</taxon>
        <taxon>Fungi incertae sedis</taxon>
        <taxon>Microsporidia</taxon>
        <taxon>Edhazardia</taxon>
    </lineage>
</organism>
<reference evidence="1 2" key="1">
    <citation type="submission" date="2011-08" db="EMBL/GenBank/DDBJ databases">
        <authorList>
            <person name="Liu Z.J."/>
            <person name="Shi F.L."/>
            <person name="Lu J.Q."/>
            <person name="Li M."/>
            <person name="Wang Z.L."/>
        </authorList>
    </citation>
    <scope>NUCLEOTIDE SEQUENCE [LARGE SCALE GENOMIC DNA]</scope>
    <source>
        <strain evidence="1 2">USNM 41457</strain>
    </source>
</reference>
<dbReference type="OrthoDB" id="2186985at2759"/>
<dbReference type="VEuPathDB" id="MicrosporidiaDB:EDEG_03416"/>
<dbReference type="InterPro" id="IPR031492">
    <property type="entry name" value="DUF5101"/>
</dbReference>
<dbReference type="HOGENOM" id="CLU_177947_0_0_1"/>
<evidence type="ECO:0000313" key="1">
    <source>
        <dbReference type="EMBL" id="EJW02148.1"/>
    </source>
</evidence>
<dbReference type="OMA" id="MCENEYL"/>
<dbReference type="EMBL" id="AFBI03000087">
    <property type="protein sequence ID" value="EJW02148.1"/>
    <property type="molecule type" value="Genomic_DNA"/>
</dbReference>
<dbReference type="AlphaFoldDB" id="J8ZR37"/>
<sequence>MRQILSEKTNTTEKQIKKGQAKSDKETVLTFLNEIKASTKDYSLAYDLSKCIEIVCGKENEEVVDLKSALEDVLIENEMLIEQRNQLIAENDYLKGQFDCYAVEDDKNNDIHK</sequence>
<comment type="caution">
    <text evidence="1">The sequence shown here is derived from an EMBL/GenBank/DDBJ whole genome shotgun (WGS) entry which is preliminary data.</text>
</comment>
<protein>
    <submittedName>
        <fullName evidence="1">Uncharacterized protein</fullName>
    </submittedName>
</protein>
<dbReference type="Proteomes" id="UP000003163">
    <property type="component" value="Unassembled WGS sequence"/>
</dbReference>
<dbReference type="InParanoid" id="J8ZR37"/>